<evidence type="ECO:0000256" key="1">
    <source>
        <dbReference type="SAM" id="MobiDB-lite"/>
    </source>
</evidence>
<feature type="compositionally biased region" description="Acidic residues" evidence="1">
    <location>
        <begin position="161"/>
        <end position="175"/>
    </location>
</feature>
<organism evidence="2 3">
    <name type="scientific">Marssonina brunnea f. sp. multigermtubi (strain MB_m1)</name>
    <name type="common">Marssonina leaf spot fungus</name>
    <dbReference type="NCBI Taxonomy" id="1072389"/>
    <lineage>
        <taxon>Eukaryota</taxon>
        <taxon>Fungi</taxon>
        <taxon>Dikarya</taxon>
        <taxon>Ascomycota</taxon>
        <taxon>Pezizomycotina</taxon>
        <taxon>Leotiomycetes</taxon>
        <taxon>Helotiales</taxon>
        <taxon>Drepanopezizaceae</taxon>
        <taxon>Drepanopeziza</taxon>
    </lineage>
</organism>
<dbReference type="Proteomes" id="UP000006753">
    <property type="component" value="Unassembled WGS sequence"/>
</dbReference>
<dbReference type="RefSeq" id="XP_007297275.1">
    <property type="nucleotide sequence ID" value="XM_007297213.1"/>
</dbReference>
<feature type="compositionally biased region" description="Basic residues" evidence="1">
    <location>
        <begin position="180"/>
        <end position="190"/>
    </location>
</feature>
<dbReference type="KEGG" id="mbe:MBM_09386"/>
<feature type="region of interest" description="Disordered" evidence="1">
    <location>
        <begin position="144"/>
        <end position="216"/>
    </location>
</feature>
<sequence length="216" mass="24528">MSSCAHGSGYMFLPPTLEFLAENFCYIASDLDIDRNLLRCRFCDLVETWAQCDIADNEGKAAITDLEAKIIETKKLLTSGKTKEDLTNILPTLKKKLSAVVWDTDMKIIDAWRPYWAVWGPGDGPEPRNEIVEEPVKEDLEIHDDEEDEEHEEHDDHNDPDFEMDFLSEKQEEEFEAKPKKVGKKGKGKKLTAPGPKPSVPNGTKKRSRVPESKPK</sequence>
<reference evidence="2 3" key="1">
    <citation type="journal article" date="2012" name="BMC Genomics">
        <title>Sequencing the genome of Marssonina brunnea reveals fungus-poplar co-evolution.</title>
        <authorList>
            <person name="Zhu S."/>
            <person name="Cao Y.-Z."/>
            <person name="Jiang C."/>
            <person name="Tan B.-Y."/>
            <person name="Wang Z."/>
            <person name="Feng S."/>
            <person name="Zhang L."/>
            <person name="Su X.-H."/>
            <person name="Brejova B."/>
            <person name="Vinar T."/>
            <person name="Xu M."/>
            <person name="Wang M.-X."/>
            <person name="Zhang S.-G."/>
            <person name="Huang M.-R."/>
            <person name="Wu R."/>
            <person name="Zhou Y."/>
        </authorList>
    </citation>
    <scope>NUCLEOTIDE SEQUENCE [LARGE SCALE GENOMIC DNA]</scope>
    <source>
        <strain evidence="2 3">MB_m1</strain>
    </source>
</reference>
<protein>
    <submittedName>
        <fullName evidence="2">Uncharacterized protein</fullName>
    </submittedName>
</protein>
<dbReference type="HOGENOM" id="CLU_1277861_0_0_1"/>
<dbReference type="AlphaFoldDB" id="K1WJF5"/>
<dbReference type="OrthoDB" id="3562136at2759"/>
<dbReference type="GeneID" id="18765321"/>
<name>K1WJF5_MARBU</name>
<evidence type="ECO:0000313" key="3">
    <source>
        <dbReference type="Proteomes" id="UP000006753"/>
    </source>
</evidence>
<dbReference type="EMBL" id="JH921458">
    <property type="protein sequence ID" value="EKD12352.1"/>
    <property type="molecule type" value="Genomic_DNA"/>
</dbReference>
<evidence type="ECO:0000313" key="2">
    <source>
        <dbReference type="EMBL" id="EKD12352.1"/>
    </source>
</evidence>
<feature type="compositionally biased region" description="Acidic residues" evidence="1">
    <location>
        <begin position="144"/>
        <end position="153"/>
    </location>
</feature>
<dbReference type="InParanoid" id="K1WJF5"/>
<gene>
    <name evidence="2" type="ORF">MBM_09386</name>
</gene>
<proteinExistence type="predicted"/>
<keyword evidence="3" id="KW-1185">Reference proteome</keyword>
<accession>K1WJF5</accession>